<sequence length="205" mass="21971">MNHLTRTLLRSAVLLLAAASAAVPMASAQARPTADRPTRFSVFAGATGTYTGLYDGRNVGITAGADLELHRFFGFQPAIELRATYPFSDGNSVALKNALGGLRLEKSLGRIHPYGNLLVGRGELNYQNGGLLSKDGSTVYIQSLSNVYDAGGGADLDLTSHFGIKFDVQLQRYGSPITDTGTEWAKAATIGVVYRLRLKGYRGER</sequence>
<evidence type="ECO:0008006" key="4">
    <source>
        <dbReference type="Google" id="ProtNLM"/>
    </source>
</evidence>
<dbReference type="Proteomes" id="UP000236728">
    <property type="component" value="Unassembled WGS sequence"/>
</dbReference>
<dbReference type="AlphaFoldDB" id="A0A1H6BRF2"/>
<evidence type="ECO:0000313" key="2">
    <source>
        <dbReference type="EMBL" id="SEG63045.1"/>
    </source>
</evidence>
<feature type="chain" id="PRO_5009294011" description="Outer membrane protein beta-barrel domain-containing protein" evidence="1">
    <location>
        <begin position="31"/>
        <end position="205"/>
    </location>
</feature>
<accession>A0A1H6BRF2</accession>
<dbReference type="EMBL" id="FNVA01000007">
    <property type="protein sequence ID" value="SEG63045.1"/>
    <property type="molecule type" value="Genomic_DNA"/>
</dbReference>
<reference evidence="2 3" key="1">
    <citation type="submission" date="2016-10" db="EMBL/GenBank/DDBJ databases">
        <authorList>
            <person name="de Groot N.N."/>
        </authorList>
    </citation>
    <scope>NUCLEOTIDE SEQUENCE [LARGE SCALE GENOMIC DNA]</scope>
    <source>
        <strain evidence="2 3">DSM 22489</strain>
    </source>
</reference>
<feature type="signal peptide" evidence="1">
    <location>
        <begin position="1"/>
        <end position="30"/>
    </location>
</feature>
<dbReference type="RefSeq" id="WP_146072234.1">
    <property type="nucleotide sequence ID" value="NZ_FNVA01000007.1"/>
</dbReference>
<evidence type="ECO:0000256" key="1">
    <source>
        <dbReference type="SAM" id="SignalP"/>
    </source>
</evidence>
<dbReference type="OrthoDB" id="120339at2"/>
<name>A0A1H6BRF2_9BACT</name>
<proteinExistence type="predicted"/>
<evidence type="ECO:0000313" key="3">
    <source>
        <dbReference type="Proteomes" id="UP000236728"/>
    </source>
</evidence>
<protein>
    <recommendedName>
        <fullName evidence="4">Outer membrane protein beta-barrel domain-containing protein</fullName>
    </recommendedName>
</protein>
<keyword evidence="1" id="KW-0732">Signal</keyword>
<organism evidence="2 3">
    <name type="scientific">Bryocella elongata</name>
    <dbReference type="NCBI Taxonomy" id="863522"/>
    <lineage>
        <taxon>Bacteria</taxon>
        <taxon>Pseudomonadati</taxon>
        <taxon>Acidobacteriota</taxon>
        <taxon>Terriglobia</taxon>
        <taxon>Terriglobales</taxon>
        <taxon>Acidobacteriaceae</taxon>
        <taxon>Bryocella</taxon>
    </lineage>
</organism>
<gene>
    <name evidence="2" type="ORF">SAMN05421819_3940</name>
</gene>
<keyword evidence="3" id="KW-1185">Reference proteome</keyword>